<dbReference type="SUPFAM" id="SSF50494">
    <property type="entry name" value="Trypsin-like serine proteases"/>
    <property type="match status" value="1"/>
</dbReference>
<keyword evidence="3" id="KW-1015">Disulfide bond</keyword>
<organism evidence="7 10">
    <name type="scientific">Aphanomyces astaci</name>
    <name type="common">Crayfish plague agent</name>
    <dbReference type="NCBI Taxonomy" id="112090"/>
    <lineage>
        <taxon>Eukaryota</taxon>
        <taxon>Sar</taxon>
        <taxon>Stramenopiles</taxon>
        <taxon>Oomycota</taxon>
        <taxon>Saprolegniomycetes</taxon>
        <taxon>Saprolegniales</taxon>
        <taxon>Verrucalvaceae</taxon>
        <taxon>Aphanomyces</taxon>
    </lineage>
</organism>
<name>A0A397BIA7_APHAT</name>
<evidence type="ECO:0000313" key="7">
    <source>
        <dbReference type="EMBL" id="RHY18947.1"/>
    </source>
</evidence>
<sequence length="256" mass="27138">MQPVPVLMATLIAVASAAVWNWTEAPIGQHLFVTGLRGSAVSETRCGGALIAPTVVLTSATCAWATWVSVGSHYSVGNKDGERIAVANVTVHPSFTFDSNEFNLAVLELKTPSSAPPIPLVWSADATNNSPPTSTWVYRYGIASKSAAQLPKHLLQSNTRILSSVECAKFYGSSVKDSWLCAESSVNPNDIGGPLTVVDALNNEFLVGVASWGKSGNEPAVYARIGTARDFIEPFVFETNGTNSTQNLGTIVLPQK</sequence>
<evidence type="ECO:0000256" key="4">
    <source>
        <dbReference type="ARBA" id="ARBA00023180"/>
    </source>
</evidence>
<dbReference type="EMBL" id="QUTE01016832">
    <property type="protein sequence ID" value="RHY95522.1"/>
    <property type="molecule type" value="Genomic_DNA"/>
</dbReference>
<dbReference type="InterPro" id="IPR043504">
    <property type="entry name" value="Peptidase_S1_PA_chymotrypsin"/>
</dbReference>
<keyword evidence="2" id="KW-0843">Virulence</keyword>
<feature type="signal peptide" evidence="5">
    <location>
        <begin position="1"/>
        <end position="17"/>
    </location>
</feature>
<dbReference type="InterPro" id="IPR050430">
    <property type="entry name" value="Peptidase_S1"/>
</dbReference>
<dbReference type="InterPro" id="IPR001254">
    <property type="entry name" value="Trypsin_dom"/>
</dbReference>
<evidence type="ECO:0000313" key="10">
    <source>
        <dbReference type="Proteomes" id="UP000266239"/>
    </source>
</evidence>
<dbReference type="PANTHER" id="PTHR24276:SF98">
    <property type="entry name" value="FI18310P1-RELATED"/>
    <property type="match status" value="1"/>
</dbReference>
<dbReference type="InterPro" id="IPR009003">
    <property type="entry name" value="Peptidase_S1_PA"/>
</dbReference>
<dbReference type="Proteomes" id="UP000266196">
    <property type="component" value="Unassembled WGS sequence"/>
</dbReference>
<feature type="domain" description="Peptidase S1" evidence="6">
    <location>
        <begin position="14"/>
        <end position="237"/>
    </location>
</feature>
<dbReference type="Pfam" id="PF00089">
    <property type="entry name" value="Trypsin"/>
    <property type="match status" value="1"/>
</dbReference>
<feature type="chain" id="PRO_5035662842" description="Peptidase S1 domain-containing protein" evidence="5">
    <location>
        <begin position="18"/>
        <end position="256"/>
    </location>
</feature>
<evidence type="ECO:0000256" key="1">
    <source>
        <dbReference type="ARBA" id="ARBA00022729"/>
    </source>
</evidence>
<dbReference type="SMART" id="SM00020">
    <property type="entry name" value="Tryp_SPc"/>
    <property type="match status" value="1"/>
</dbReference>
<protein>
    <recommendedName>
        <fullName evidence="6">Peptidase S1 domain-containing protein</fullName>
    </recommendedName>
</protein>
<dbReference type="AlphaFoldDB" id="A0A397BIA7"/>
<dbReference type="EMBL" id="QUTA01004641">
    <property type="protein sequence ID" value="RHY18947.1"/>
    <property type="molecule type" value="Genomic_DNA"/>
</dbReference>
<proteinExistence type="predicted"/>
<keyword evidence="1 5" id="KW-0732">Signal</keyword>
<dbReference type="GO" id="GO:0004252">
    <property type="term" value="F:serine-type endopeptidase activity"/>
    <property type="evidence" value="ECO:0007669"/>
    <property type="project" value="InterPro"/>
</dbReference>
<comment type="caution">
    <text evidence="7">The sequence shown here is derived from an EMBL/GenBank/DDBJ whole genome shotgun (WGS) entry which is preliminary data.</text>
</comment>
<reference evidence="9 10" key="1">
    <citation type="submission" date="2018-08" db="EMBL/GenBank/DDBJ databases">
        <title>Aphanomyces genome sequencing and annotation.</title>
        <authorList>
            <person name="Minardi D."/>
            <person name="Oidtmann B."/>
            <person name="Van Der Giezen M."/>
            <person name="Studholme D.J."/>
        </authorList>
    </citation>
    <scope>NUCLEOTIDE SEQUENCE [LARGE SCALE GENOMIC DNA]</scope>
    <source>
        <strain evidence="8 9">197901</strain>
        <strain evidence="7 10">Yx</strain>
    </source>
</reference>
<evidence type="ECO:0000313" key="9">
    <source>
        <dbReference type="Proteomes" id="UP000266196"/>
    </source>
</evidence>
<evidence type="ECO:0000256" key="2">
    <source>
        <dbReference type="ARBA" id="ARBA00023026"/>
    </source>
</evidence>
<evidence type="ECO:0000313" key="8">
    <source>
        <dbReference type="EMBL" id="RHY95522.1"/>
    </source>
</evidence>
<dbReference type="Proteomes" id="UP000266239">
    <property type="component" value="Unassembled WGS sequence"/>
</dbReference>
<gene>
    <name evidence="7" type="ORF">DYB25_003412</name>
    <name evidence="8" type="ORF">DYB31_001998</name>
</gene>
<evidence type="ECO:0000256" key="3">
    <source>
        <dbReference type="ARBA" id="ARBA00023157"/>
    </source>
</evidence>
<dbReference type="VEuPathDB" id="FungiDB:H257_12671"/>
<dbReference type="PANTHER" id="PTHR24276">
    <property type="entry name" value="POLYSERASE-RELATED"/>
    <property type="match status" value="1"/>
</dbReference>
<dbReference type="GO" id="GO:0006508">
    <property type="term" value="P:proteolysis"/>
    <property type="evidence" value="ECO:0007669"/>
    <property type="project" value="InterPro"/>
</dbReference>
<evidence type="ECO:0000259" key="6">
    <source>
        <dbReference type="PROSITE" id="PS50240"/>
    </source>
</evidence>
<accession>A0A397BIA7</accession>
<evidence type="ECO:0000256" key="5">
    <source>
        <dbReference type="SAM" id="SignalP"/>
    </source>
</evidence>
<dbReference type="PROSITE" id="PS50240">
    <property type="entry name" value="TRYPSIN_DOM"/>
    <property type="match status" value="1"/>
</dbReference>
<dbReference type="Gene3D" id="2.40.10.10">
    <property type="entry name" value="Trypsin-like serine proteases"/>
    <property type="match status" value="1"/>
</dbReference>
<keyword evidence="4" id="KW-0325">Glycoprotein</keyword>